<protein>
    <submittedName>
        <fullName evidence="2">Negative transcriptional regulator family protein</fullName>
    </submittedName>
</protein>
<dbReference type="PANTHER" id="PTHR35802">
    <property type="entry name" value="PROTEASE SYNTHASE AND SPORULATION PROTEIN PAI 2"/>
    <property type="match status" value="1"/>
</dbReference>
<organism evidence="2 3">
    <name type="scientific">Aspergillus campestris (strain IBT 28561)</name>
    <dbReference type="NCBI Taxonomy" id="1392248"/>
    <lineage>
        <taxon>Eukaryota</taxon>
        <taxon>Fungi</taxon>
        <taxon>Dikarya</taxon>
        <taxon>Ascomycota</taxon>
        <taxon>Pezizomycotina</taxon>
        <taxon>Eurotiomycetes</taxon>
        <taxon>Eurotiomycetidae</taxon>
        <taxon>Eurotiales</taxon>
        <taxon>Aspergillaceae</taxon>
        <taxon>Aspergillus</taxon>
        <taxon>Aspergillus subgen. Circumdati</taxon>
    </lineage>
</organism>
<dbReference type="VEuPathDB" id="FungiDB:P168DRAFT_287412"/>
<evidence type="ECO:0000256" key="1">
    <source>
        <dbReference type="SAM" id="MobiDB-lite"/>
    </source>
</evidence>
<dbReference type="EMBL" id="MSFM01000001">
    <property type="protein sequence ID" value="PKY09406.1"/>
    <property type="molecule type" value="Genomic_DNA"/>
</dbReference>
<dbReference type="GeneID" id="36544093"/>
<comment type="caution">
    <text evidence="2">The sequence shown here is derived from an EMBL/GenBank/DDBJ whole genome shotgun (WGS) entry which is preliminary data.</text>
</comment>
<dbReference type="Proteomes" id="UP000234254">
    <property type="component" value="Unassembled WGS sequence"/>
</dbReference>
<accession>A0A2I1DHQ5</accession>
<dbReference type="InterPro" id="IPR012349">
    <property type="entry name" value="Split_barrel_FMN-bd"/>
</dbReference>
<gene>
    <name evidence="2" type="ORF">P168DRAFT_287412</name>
</gene>
<dbReference type="PIRSF" id="PIRSF010372">
    <property type="entry name" value="PaiB"/>
    <property type="match status" value="1"/>
</dbReference>
<dbReference type="Gene3D" id="2.30.110.10">
    <property type="entry name" value="Electron Transport, Fmn-binding Protein, Chain A"/>
    <property type="match status" value="1"/>
</dbReference>
<dbReference type="PANTHER" id="PTHR35802:SF1">
    <property type="entry name" value="PROTEASE SYNTHASE AND SPORULATION PROTEIN PAI 2"/>
    <property type="match status" value="1"/>
</dbReference>
<dbReference type="InterPro" id="IPR007396">
    <property type="entry name" value="TR_PAI2-type"/>
</dbReference>
<proteinExistence type="predicted"/>
<name>A0A2I1DHQ5_ASPC2</name>
<feature type="compositionally biased region" description="Basic and acidic residues" evidence="1">
    <location>
        <begin position="246"/>
        <end position="258"/>
    </location>
</feature>
<dbReference type="Pfam" id="PF04299">
    <property type="entry name" value="FMN_bind_2"/>
    <property type="match status" value="1"/>
</dbReference>
<evidence type="ECO:0000313" key="2">
    <source>
        <dbReference type="EMBL" id="PKY09406.1"/>
    </source>
</evidence>
<dbReference type="SUPFAM" id="SSF50475">
    <property type="entry name" value="FMN-binding split barrel"/>
    <property type="match status" value="1"/>
</dbReference>
<evidence type="ECO:0000313" key="3">
    <source>
        <dbReference type="Proteomes" id="UP000234254"/>
    </source>
</evidence>
<dbReference type="OrthoDB" id="2101473at2759"/>
<keyword evidence="3" id="KW-1185">Reference proteome</keyword>
<sequence>MYLRAVHAEGCISVLQQLIRDNPLGILTTAIKSPSHPLIQSSHIPFVLDVPDSGDGTPSNGILRGHIAKQNPQAKVLMEALAAQHEQGQRSLELPDEVLVLFNGPHHHYVTPKFYTETKPATGKVVPTWNYSAVQAYGKIRVFSDSKSEETGSFLQRQVTDLTQQSESRIMGYTGGEAPTPWAVSDSPTSYVDLLKKNIIGIEITIDRLQGKFKMSQEMGPGDREGVIGGFSQLGTETGDGIAQGVKERGEKKDQKAS</sequence>
<feature type="region of interest" description="Disordered" evidence="1">
    <location>
        <begin position="227"/>
        <end position="258"/>
    </location>
</feature>
<dbReference type="RefSeq" id="XP_024698000.1">
    <property type="nucleotide sequence ID" value="XM_024836569.1"/>
</dbReference>
<dbReference type="AlphaFoldDB" id="A0A2I1DHQ5"/>
<reference evidence="2" key="1">
    <citation type="submission" date="2016-12" db="EMBL/GenBank/DDBJ databases">
        <title>The genomes of Aspergillus section Nigri reveals drivers in fungal speciation.</title>
        <authorList>
            <consortium name="DOE Joint Genome Institute"/>
            <person name="Vesth T.C."/>
            <person name="Nybo J."/>
            <person name="Theobald S."/>
            <person name="Brandl J."/>
            <person name="Frisvad J.C."/>
            <person name="Nielsen K.F."/>
            <person name="Lyhne E.K."/>
            <person name="Kogle M.E."/>
            <person name="Kuo A."/>
            <person name="Riley R."/>
            <person name="Clum A."/>
            <person name="Nolan M."/>
            <person name="Lipzen A."/>
            <person name="Salamov A."/>
            <person name="Henrissat B."/>
            <person name="Wiebenga A."/>
            <person name="De vries R.P."/>
            <person name="Grigoriev I.V."/>
            <person name="Mortensen U.H."/>
            <person name="Andersen M.R."/>
            <person name="Baker S.E."/>
        </authorList>
    </citation>
    <scope>NUCLEOTIDE SEQUENCE</scope>
    <source>
        <strain evidence="2">IBT 28561</strain>
    </source>
</reference>